<keyword evidence="2" id="KW-1133">Transmembrane helix</keyword>
<dbReference type="RefSeq" id="WP_184075825.1">
    <property type="nucleotide sequence ID" value="NZ_JACHDS010000001.1"/>
</dbReference>
<keyword evidence="2" id="KW-0812">Transmembrane</keyword>
<keyword evidence="4" id="KW-1185">Reference proteome</keyword>
<gene>
    <name evidence="3" type="ORF">HNR23_002596</name>
</gene>
<proteinExistence type="predicted"/>
<accession>A0A7X0D6A6</accession>
<feature type="region of interest" description="Disordered" evidence="1">
    <location>
        <begin position="162"/>
        <end position="249"/>
    </location>
</feature>
<organism evidence="3 4">
    <name type="scientific">Nocardiopsis mwathae</name>
    <dbReference type="NCBI Taxonomy" id="1472723"/>
    <lineage>
        <taxon>Bacteria</taxon>
        <taxon>Bacillati</taxon>
        <taxon>Actinomycetota</taxon>
        <taxon>Actinomycetes</taxon>
        <taxon>Streptosporangiales</taxon>
        <taxon>Nocardiopsidaceae</taxon>
        <taxon>Nocardiopsis</taxon>
    </lineage>
</organism>
<dbReference type="AlphaFoldDB" id="A0A7X0D6A6"/>
<dbReference type="EMBL" id="JACHDS010000001">
    <property type="protein sequence ID" value="MBB6172536.1"/>
    <property type="molecule type" value="Genomic_DNA"/>
</dbReference>
<feature type="region of interest" description="Disordered" evidence="1">
    <location>
        <begin position="90"/>
        <end position="149"/>
    </location>
</feature>
<feature type="compositionally biased region" description="Basic and acidic residues" evidence="1">
    <location>
        <begin position="162"/>
        <end position="184"/>
    </location>
</feature>
<evidence type="ECO:0000256" key="1">
    <source>
        <dbReference type="SAM" id="MobiDB-lite"/>
    </source>
</evidence>
<feature type="transmembrane region" description="Helical" evidence="2">
    <location>
        <begin position="257"/>
        <end position="276"/>
    </location>
</feature>
<dbReference type="Proteomes" id="UP000546642">
    <property type="component" value="Unassembled WGS sequence"/>
</dbReference>
<reference evidence="3 4" key="1">
    <citation type="submission" date="2020-08" db="EMBL/GenBank/DDBJ databases">
        <title>Sequencing the genomes of 1000 actinobacteria strains.</title>
        <authorList>
            <person name="Klenk H.-P."/>
        </authorList>
    </citation>
    <scope>NUCLEOTIDE SEQUENCE [LARGE SCALE GENOMIC DNA]</scope>
    <source>
        <strain evidence="3 4">DSM 46659</strain>
    </source>
</reference>
<keyword evidence="2" id="KW-0472">Membrane</keyword>
<feature type="transmembrane region" description="Helical" evidence="2">
    <location>
        <begin position="282"/>
        <end position="300"/>
    </location>
</feature>
<evidence type="ECO:0000313" key="4">
    <source>
        <dbReference type="Proteomes" id="UP000546642"/>
    </source>
</evidence>
<name>A0A7X0D6A6_9ACTN</name>
<feature type="compositionally biased region" description="Low complexity" evidence="1">
    <location>
        <begin position="191"/>
        <end position="200"/>
    </location>
</feature>
<protein>
    <recommendedName>
        <fullName evidence="5">DUF308 domain-containing protein</fullName>
    </recommendedName>
</protein>
<sequence length="318" mass="32723">MTQRRGNGLLADSYVPLLLLPPATADRMLDVLGRSGIAAYALPLDGEEPDTAALSVADLPTDHLFVDAEARDTAAAILRRELPDLAEHALGIGEPGTSTGAAGPRPRTPETPGPDRKDDPDTDPVPPADAGRPDTGGSDSASPRQGDEAVWADLVARFYDSEGPSRTDVHWPDAENLSARDPRVDGGAQGGPRRAAADSGSEGGDGPDASSETDPDTAEPGRDGGAGGRAAARDDDSDHYIPPPPPPFPRGDLVSRLSWGGLFGGPLLLLGSMLIGVRLPGWLAFCAVAAFIAGFVVLVVRMGDRPSGDNGPDDGAVV</sequence>
<evidence type="ECO:0000256" key="2">
    <source>
        <dbReference type="SAM" id="Phobius"/>
    </source>
</evidence>
<evidence type="ECO:0008006" key="5">
    <source>
        <dbReference type="Google" id="ProtNLM"/>
    </source>
</evidence>
<comment type="caution">
    <text evidence="3">The sequence shown here is derived from an EMBL/GenBank/DDBJ whole genome shotgun (WGS) entry which is preliminary data.</text>
</comment>
<evidence type="ECO:0000313" key="3">
    <source>
        <dbReference type="EMBL" id="MBB6172536.1"/>
    </source>
</evidence>